<sequence length="261" mass="29457">MNKTHGSLFSGIGAPELASEWMGWENLFHCEINNFCRSFLEKRFKSTSYADITTTDFNIWRGRVDIVTGGFPCQDASKAKQTGGRGQLGLEGERTGLWWHMCRAVDEIRPRWVVAENVANITRVNNGRDFAKILHSLSGLGYNAEWKIMYASDAGAPHRRARCYLVAYSNSVRLQEGEYFFSNVCPSIKQKLRSNCGATLSVGKSWATEPPVRSVDYGFSSKSLEVYGKSRLIKEVFRAYGNSMCPQIVHGIFKRIEELDN</sequence>
<dbReference type="PANTHER" id="PTHR10629">
    <property type="entry name" value="CYTOSINE-SPECIFIC METHYLTRANSFERASE"/>
    <property type="match status" value="1"/>
</dbReference>
<dbReference type="InterPro" id="IPR029063">
    <property type="entry name" value="SAM-dependent_MTases_sf"/>
</dbReference>
<keyword evidence="2 7" id="KW-0489">Methyltransferase</keyword>
<dbReference type="GO" id="GO:0003677">
    <property type="term" value="F:DNA binding"/>
    <property type="evidence" value="ECO:0007669"/>
    <property type="project" value="TreeGrafter"/>
</dbReference>
<dbReference type="InterPro" id="IPR050390">
    <property type="entry name" value="C5-Methyltransferase"/>
</dbReference>
<dbReference type="GO" id="GO:0009307">
    <property type="term" value="P:DNA restriction-modification system"/>
    <property type="evidence" value="ECO:0007669"/>
    <property type="project" value="UniProtKB-KW"/>
</dbReference>
<keyword evidence="5" id="KW-0680">Restriction system</keyword>
<dbReference type="NCBIfam" id="TIGR00675">
    <property type="entry name" value="dcm"/>
    <property type="match status" value="1"/>
</dbReference>
<keyword evidence="3 7" id="KW-0808">Transferase</keyword>
<evidence type="ECO:0000256" key="7">
    <source>
        <dbReference type="PROSITE-ProRule" id="PRU01016"/>
    </source>
</evidence>
<proteinExistence type="inferred from homology"/>
<accession>A0A4Q5D8P6</accession>
<evidence type="ECO:0000256" key="6">
    <source>
        <dbReference type="ARBA" id="ARBA00047422"/>
    </source>
</evidence>
<dbReference type="GO" id="GO:0044027">
    <property type="term" value="P:negative regulation of gene expression via chromosomal CpG island methylation"/>
    <property type="evidence" value="ECO:0007669"/>
    <property type="project" value="TreeGrafter"/>
</dbReference>
<dbReference type="GO" id="GO:0032259">
    <property type="term" value="P:methylation"/>
    <property type="evidence" value="ECO:0007669"/>
    <property type="project" value="UniProtKB-KW"/>
</dbReference>
<comment type="caution">
    <text evidence="9">The sequence shown here is derived from an EMBL/GenBank/DDBJ whole genome shotgun (WGS) entry which is preliminary data.</text>
</comment>
<dbReference type="Proteomes" id="UP000474077">
    <property type="component" value="Unassembled WGS sequence"/>
</dbReference>
<dbReference type="Gene3D" id="3.40.50.150">
    <property type="entry name" value="Vaccinia Virus protein VP39"/>
    <property type="match status" value="1"/>
</dbReference>
<evidence type="ECO:0000256" key="5">
    <source>
        <dbReference type="ARBA" id="ARBA00022747"/>
    </source>
</evidence>
<evidence type="ECO:0000256" key="2">
    <source>
        <dbReference type="ARBA" id="ARBA00022603"/>
    </source>
</evidence>
<protein>
    <recommendedName>
        <fullName evidence="1">DNA (cytosine-5-)-methyltransferase</fullName>
        <ecNumber evidence="1">2.1.1.37</ecNumber>
    </recommendedName>
</protein>
<evidence type="ECO:0000313" key="9">
    <source>
        <dbReference type="EMBL" id="KAB6079549.1"/>
    </source>
</evidence>
<dbReference type="InterPro" id="IPR001525">
    <property type="entry name" value="C5_MeTfrase"/>
</dbReference>
<evidence type="ECO:0000256" key="3">
    <source>
        <dbReference type="ARBA" id="ARBA00022679"/>
    </source>
</evidence>
<dbReference type="GO" id="GO:0003886">
    <property type="term" value="F:DNA (cytosine-5-)-methyltransferase activity"/>
    <property type="evidence" value="ECO:0007669"/>
    <property type="project" value="UniProtKB-EC"/>
</dbReference>
<evidence type="ECO:0000256" key="4">
    <source>
        <dbReference type="ARBA" id="ARBA00022691"/>
    </source>
</evidence>
<dbReference type="PANTHER" id="PTHR10629:SF52">
    <property type="entry name" value="DNA (CYTOSINE-5)-METHYLTRANSFERASE 1"/>
    <property type="match status" value="1"/>
</dbReference>
<dbReference type="EMBL" id="WDER01000067">
    <property type="protein sequence ID" value="KAB6079549.1"/>
    <property type="molecule type" value="Genomic_DNA"/>
</dbReference>
<dbReference type="PROSITE" id="PS51679">
    <property type="entry name" value="SAM_MT_C5"/>
    <property type="match status" value="1"/>
</dbReference>
<evidence type="ECO:0000256" key="1">
    <source>
        <dbReference type="ARBA" id="ARBA00011975"/>
    </source>
</evidence>
<evidence type="ECO:0000256" key="8">
    <source>
        <dbReference type="RuleBase" id="RU000416"/>
    </source>
</evidence>
<dbReference type="PRINTS" id="PR00105">
    <property type="entry name" value="C5METTRFRASE"/>
</dbReference>
<evidence type="ECO:0000313" key="10">
    <source>
        <dbReference type="Proteomes" id="UP000474077"/>
    </source>
</evidence>
<dbReference type="EC" id="2.1.1.37" evidence="1"/>
<dbReference type="SUPFAM" id="SSF53335">
    <property type="entry name" value="S-adenosyl-L-methionine-dependent methyltransferases"/>
    <property type="match status" value="1"/>
</dbReference>
<gene>
    <name evidence="9" type="ORF">GA560_19490</name>
</gene>
<feature type="active site" evidence="7">
    <location>
        <position position="73"/>
    </location>
</feature>
<comment type="catalytic activity">
    <reaction evidence="6">
        <text>a 2'-deoxycytidine in DNA + S-adenosyl-L-methionine = a 5-methyl-2'-deoxycytidine in DNA + S-adenosyl-L-homocysteine + H(+)</text>
        <dbReference type="Rhea" id="RHEA:13681"/>
        <dbReference type="Rhea" id="RHEA-COMP:11369"/>
        <dbReference type="Rhea" id="RHEA-COMP:11370"/>
        <dbReference type="ChEBI" id="CHEBI:15378"/>
        <dbReference type="ChEBI" id="CHEBI:57856"/>
        <dbReference type="ChEBI" id="CHEBI:59789"/>
        <dbReference type="ChEBI" id="CHEBI:85452"/>
        <dbReference type="ChEBI" id="CHEBI:85454"/>
        <dbReference type="EC" id="2.1.1.37"/>
    </reaction>
</comment>
<keyword evidence="4 7" id="KW-0949">S-adenosyl-L-methionine</keyword>
<comment type="similarity">
    <text evidence="7 8">Belongs to the class I-like SAM-binding methyltransferase superfamily. C5-methyltransferase family.</text>
</comment>
<name>A0A4Q5D8P6_9BACE</name>
<dbReference type="AlphaFoldDB" id="A0A4Q5D8P6"/>
<organism evidence="9 10">
    <name type="scientific">Bacteroides xylanisolvens</name>
    <dbReference type="NCBI Taxonomy" id="371601"/>
    <lineage>
        <taxon>Bacteria</taxon>
        <taxon>Pseudomonadati</taxon>
        <taxon>Bacteroidota</taxon>
        <taxon>Bacteroidia</taxon>
        <taxon>Bacteroidales</taxon>
        <taxon>Bacteroidaceae</taxon>
        <taxon>Bacteroides</taxon>
    </lineage>
</organism>
<dbReference type="RefSeq" id="WP_151922156.1">
    <property type="nucleotide sequence ID" value="NZ_WDEP01000059.1"/>
</dbReference>
<reference evidence="9 10" key="1">
    <citation type="journal article" date="2019" name="Nat. Med.">
        <title>A library of human gut bacterial isolates paired with longitudinal multiomics data enables mechanistic microbiome research.</title>
        <authorList>
            <person name="Poyet M."/>
            <person name="Groussin M."/>
            <person name="Gibbons S.M."/>
            <person name="Avila-Pacheco J."/>
            <person name="Jiang X."/>
            <person name="Kearney S.M."/>
            <person name="Perrotta A.R."/>
            <person name="Berdy B."/>
            <person name="Zhao S."/>
            <person name="Lieberman T.D."/>
            <person name="Swanson P.K."/>
            <person name="Smith M."/>
            <person name="Roesemann S."/>
            <person name="Alexander J.E."/>
            <person name="Rich S.A."/>
            <person name="Livny J."/>
            <person name="Vlamakis H."/>
            <person name="Clish C."/>
            <person name="Bullock K."/>
            <person name="Deik A."/>
            <person name="Scott J."/>
            <person name="Pierce K.A."/>
            <person name="Xavier R.J."/>
            <person name="Alm E.J."/>
        </authorList>
    </citation>
    <scope>NUCLEOTIDE SEQUENCE [LARGE SCALE GENOMIC DNA]</scope>
    <source>
        <strain evidence="9 10">BIOML-A73</strain>
    </source>
</reference>
<dbReference type="Pfam" id="PF00145">
    <property type="entry name" value="DNA_methylase"/>
    <property type="match status" value="1"/>
</dbReference>